<gene>
    <name evidence="1" type="ORF">RHMOL_Rhmol02G0071500</name>
</gene>
<proteinExistence type="predicted"/>
<comment type="caution">
    <text evidence="1">The sequence shown here is derived from an EMBL/GenBank/DDBJ whole genome shotgun (WGS) entry which is preliminary data.</text>
</comment>
<dbReference type="EMBL" id="CM046389">
    <property type="protein sequence ID" value="KAI8566817.1"/>
    <property type="molecule type" value="Genomic_DNA"/>
</dbReference>
<evidence type="ECO:0000313" key="2">
    <source>
        <dbReference type="Proteomes" id="UP001062846"/>
    </source>
</evidence>
<reference evidence="1" key="1">
    <citation type="submission" date="2022-02" db="EMBL/GenBank/DDBJ databases">
        <title>Plant Genome Project.</title>
        <authorList>
            <person name="Zhang R.-G."/>
        </authorList>
    </citation>
    <scope>NUCLEOTIDE SEQUENCE</scope>
    <source>
        <strain evidence="1">AT1</strain>
    </source>
</reference>
<keyword evidence="2" id="KW-1185">Reference proteome</keyword>
<protein>
    <submittedName>
        <fullName evidence="1">Uncharacterized protein</fullName>
    </submittedName>
</protein>
<name>A0ACC0PQ22_RHOML</name>
<dbReference type="Proteomes" id="UP001062846">
    <property type="component" value="Chromosome 2"/>
</dbReference>
<organism evidence="1 2">
    <name type="scientific">Rhododendron molle</name>
    <name type="common">Chinese azalea</name>
    <name type="synonym">Azalea mollis</name>
    <dbReference type="NCBI Taxonomy" id="49168"/>
    <lineage>
        <taxon>Eukaryota</taxon>
        <taxon>Viridiplantae</taxon>
        <taxon>Streptophyta</taxon>
        <taxon>Embryophyta</taxon>
        <taxon>Tracheophyta</taxon>
        <taxon>Spermatophyta</taxon>
        <taxon>Magnoliopsida</taxon>
        <taxon>eudicotyledons</taxon>
        <taxon>Gunneridae</taxon>
        <taxon>Pentapetalae</taxon>
        <taxon>asterids</taxon>
        <taxon>Ericales</taxon>
        <taxon>Ericaceae</taxon>
        <taxon>Ericoideae</taxon>
        <taxon>Rhodoreae</taxon>
        <taxon>Rhododendron</taxon>
    </lineage>
</organism>
<evidence type="ECO:0000313" key="1">
    <source>
        <dbReference type="EMBL" id="KAI8566817.1"/>
    </source>
</evidence>
<sequence length="85" mass="9318">MPSTYGAAAAVALSVSISSRGIENRNRILLNEAQAVWNVNKLMGLSCDGNEDEVISKLCEMEVLDAERVECRGVKFLQANVKFRS</sequence>
<accession>A0ACC0PQ22</accession>